<dbReference type="Proteomes" id="UP000591071">
    <property type="component" value="Unassembled WGS sequence"/>
</dbReference>
<dbReference type="EMBL" id="JABAFG010000005">
    <property type="protein sequence ID" value="NME27769.1"/>
    <property type="molecule type" value="Genomic_DNA"/>
</dbReference>
<evidence type="ECO:0000313" key="4">
    <source>
        <dbReference type="EMBL" id="NME27769.1"/>
    </source>
</evidence>
<reference evidence="3 6" key="2">
    <citation type="submission" date="2024-10" db="EMBL/GenBank/DDBJ databases">
        <authorList>
            <person name="Sang B.-I."/>
            <person name="Prabhaharan D."/>
        </authorList>
    </citation>
    <scope>NUCLEOTIDE SEQUENCE [LARGE SCALE GENOMIC DNA]</scope>
    <source>
        <strain evidence="3 6">MH</strain>
    </source>
</reference>
<evidence type="ECO:0000259" key="2">
    <source>
        <dbReference type="PROSITE" id="PS50943"/>
    </source>
</evidence>
<dbReference type="Proteomes" id="UP001605989">
    <property type="component" value="Unassembled WGS sequence"/>
</dbReference>
<dbReference type="PANTHER" id="PTHR46558">
    <property type="entry name" value="TRACRIPTIONAL REGULATORY PROTEIN-RELATED-RELATED"/>
    <property type="match status" value="1"/>
</dbReference>
<organism evidence="4 5">
    <name type="scientific">Megasphaera hexanoica</name>
    <dbReference type="NCBI Taxonomy" id="1675036"/>
    <lineage>
        <taxon>Bacteria</taxon>
        <taxon>Bacillati</taxon>
        <taxon>Bacillota</taxon>
        <taxon>Negativicutes</taxon>
        <taxon>Veillonellales</taxon>
        <taxon>Veillonellaceae</taxon>
        <taxon>Megasphaera</taxon>
    </lineage>
</organism>
<dbReference type="InterPro" id="IPR010982">
    <property type="entry name" value="Lambda_DNA-bd_dom_sf"/>
</dbReference>
<keyword evidence="1" id="KW-0238">DNA-binding</keyword>
<dbReference type="CDD" id="cd00093">
    <property type="entry name" value="HTH_XRE"/>
    <property type="match status" value="1"/>
</dbReference>
<dbReference type="SMART" id="SM00530">
    <property type="entry name" value="HTH_XRE"/>
    <property type="match status" value="1"/>
</dbReference>
<evidence type="ECO:0000313" key="3">
    <source>
        <dbReference type="EMBL" id="MFG6272568.1"/>
    </source>
</evidence>
<dbReference type="AlphaFoldDB" id="A0A848BXS8"/>
<dbReference type="Gene3D" id="1.10.260.40">
    <property type="entry name" value="lambda repressor-like DNA-binding domains"/>
    <property type="match status" value="1"/>
</dbReference>
<dbReference type="PROSITE" id="PS50943">
    <property type="entry name" value="HTH_CROC1"/>
    <property type="match status" value="1"/>
</dbReference>
<dbReference type="EMBL" id="JBIEKR010000004">
    <property type="protein sequence ID" value="MFG6272568.1"/>
    <property type="molecule type" value="Genomic_DNA"/>
</dbReference>
<gene>
    <name evidence="3" type="ORF">ACGTZG_05135</name>
    <name evidence="4" type="ORF">HF872_03885</name>
</gene>
<dbReference type="GO" id="GO:0003677">
    <property type="term" value="F:DNA binding"/>
    <property type="evidence" value="ECO:0007669"/>
    <property type="project" value="UniProtKB-KW"/>
</dbReference>
<comment type="caution">
    <text evidence="4">The sequence shown here is derived from an EMBL/GenBank/DDBJ whole genome shotgun (WGS) entry which is preliminary data.</text>
</comment>
<dbReference type="Pfam" id="PF01381">
    <property type="entry name" value="HTH_3"/>
    <property type="match status" value="1"/>
</dbReference>
<reference evidence="4 5" key="1">
    <citation type="submission" date="2020-04" db="EMBL/GenBank/DDBJ databases">
        <authorList>
            <person name="Hitch T.C.A."/>
            <person name="Wylensek D."/>
            <person name="Clavel T."/>
        </authorList>
    </citation>
    <scope>NUCLEOTIDE SEQUENCE [LARGE SCALE GENOMIC DNA]</scope>
    <source>
        <strain evidence="4 5">Oil-RF-744-FAT-WT-6-1</strain>
    </source>
</reference>
<keyword evidence="6" id="KW-1185">Reference proteome</keyword>
<evidence type="ECO:0000256" key="1">
    <source>
        <dbReference type="ARBA" id="ARBA00023125"/>
    </source>
</evidence>
<name>A0A848BXS8_9FIRM</name>
<accession>A0A848BXS8</accession>
<proteinExistence type="predicted"/>
<dbReference type="KEGG" id="mhw:ACT01_02735"/>
<dbReference type="PANTHER" id="PTHR46558:SF14">
    <property type="entry name" value="HTH-TYPE TRANSCRIPTIONAL REGULATOR ANSR"/>
    <property type="match status" value="1"/>
</dbReference>
<evidence type="ECO:0000313" key="5">
    <source>
        <dbReference type="Proteomes" id="UP000591071"/>
    </source>
</evidence>
<protein>
    <submittedName>
        <fullName evidence="3">Helix-turn-helix domain-containing protein</fullName>
    </submittedName>
    <submittedName>
        <fullName evidence="4">Helix-turn-helix transcriptional regulator</fullName>
    </submittedName>
</protein>
<feature type="domain" description="HTH cro/C1-type" evidence="2">
    <location>
        <begin position="7"/>
        <end position="61"/>
    </location>
</feature>
<dbReference type="OrthoDB" id="8115576at2"/>
<dbReference type="InterPro" id="IPR001387">
    <property type="entry name" value="Cro/C1-type_HTH"/>
</dbReference>
<dbReference type="SUPFAM" id="SSF47413">
    <property type="entry name" value="lambda repressor-like DNA-binding domains"/>
    <property type="match status" value="1"/>
</dbReference>
<dbReference type="RefSeq" id="WP_059076315.1">
    <property type="nucleotide sequence ID" value="NZ_CP011940.1"/>
</dbReference>
<evidence type="ECO:0000313" key="6">
    <source>
        <dbReference type="Proteomes" id="UP001605989"/>
    </source>
</evidence>
<sequence length="82" mass="9693">MQEYGRLRELRYEARLSQQEVANMLHCTQVAYSLYESGKRKISIARLVILARFYETSIDYIVGLVDERKPAGPYVKNWKEIH</sequence>